<accession>A0A2N9APG9</accession>
<reference evidence="3" key="1">
    <citation type="submission" date="2017-10" db="EMBL/GenBank/DDBJ databases">
        <authorList>
            <person name="Regsiter A."/>
            <person name="William W."/>
        </authorList>
    </citation>
    <scope>NUCLEOTIDE SEQUENCE [LARGE SCALE GENOMIC DNA]</scope>
</reference>
<evidence type="ECO:0000313" key="2">
    <source>
        <dbReference type="EMBL" id="SOR29267.1"/>
    </source>
</evidence>
<dbReference type="Proteomes" id="UP000233769">
    <property type="component" value="Chromosome tk0001"/>
</dbReference>
<feature type="compositionally biased region" description="Basic and acidic residues" evidence="1">
    <location>
        <begin position="121"/>
        <end position="132"/>
    </location>
</feature>
<feature type="region of interest" description="Disordered" evidence="1">
    <location>
        <begin position="121"/>
        <end position="150"/>
    </location>
</feature>
<dbReference type="EMBL" id="LT962688">
    <property type="protein sequence ID" value="SOR29267.1"/>
    <property type="molecule type" value="Genomic_DNA"/>
</dbReference>
<evidence type="ECO:0000256" key="1">
    <source>
        <dbReference type="SAM" id="MobiDB-lite"/>
    </source>
</evidence>
<organism evidence="2 3">
    <name type="scientific">Methylorubrum extorquens</name>
    <name type="common">Methylobacterium dichloromethanicum</name>
    <name type="synonym">Methylobacterium extorquens</name>
    <dbReference type="NCBI Taxonomy" id="408"/>
    <lineage>
        <taxon>Bacteria</taxon>
        <taxon>Pseudomonadati</taxon>
        <taxon>Pseudomonadota</taxon>
        <taxon>Alphaproteobacteria</taxon>
        <taxon>Hyphomicrobiales</taxon>
        <taxon>Methylobacteriaceae</taxon>
        <taxon>Methylorubrum</taxon>
    </lineage>
</organism>
<protein>
    <submittedName>
        <fullName evidence="2">Uncharacterized protein</fullName>
    </submittedName>
</protein>
<dbReference type="AlphaFoldDB" id="A0A2N9APG9"/>
<name>A0A2N9APG9_METEX</name>
<evidence type="ECO:0000313" key="3">
    <source>
        <dbReference type="Proteomes" id="UP000233769"/>
    </source>
</evidence>
<gene>
    <name evidence="2" type="ORF">TK0001_2665</name>
</gene>
<sequence>MPLRDLFQRGRALLTATPTADEAAGTAVTSAADCDAIQALLHETQRRLSVADQRFAILESSNRTAVRAVRRFLQDRDRLVAEREAAVIQVSIAVGDRQRTMMLNDHLLSALRDSEEARARLESDNRDLRRQLAESGPSTARTIEADGFTG</sequence>
<proteinExistence type="predicted"/>